<dbReference type="Proteomes" id="UP000199387">
    <property type="component" value="Unassembled WGS sequence"/>
</dbReference>
<dbReference type="STRING" id="1236220.SAMN04488112_11433"/>
<sequence>MKIVIAPDSFKGSLSAKEAGTIILRALSSEMEGLEASVVPMADGGEGTLEALVFATGGKTVEVEVQGPLLKRVRTCYGVLGDRQTAVIETANTAGLTMVHEEERNPLYTSSRGVGEAIRHALDAGYRRLIVGLGGSATNDGGMGMLQALGAVFEDSSGRPVAPVGGRLKLIDQVRLDSLDPRLSEVTLLAASDVTNPLCGEQGSSAVFGPQKGATAEQVQELDRGLDHYARLIEECLGRSLKDQPGAGAAGGLGFGLLVLGGRIQNGAQIVADASGLEEVIREADWVITGEGQTDFQTGYGKVPMYVAQLAQKHGAKPVLISGSLGEGVDSLYDPFVSLQSILCRPMSVQEAMREAEPLLYQAARDWARLLQASRSNN</sequence>
<accession>A0A1G6NTU6</accession>
<dbReference type="EMBL" id="FMZA01000014">
    <property type="protein sequence ID" value="SDC71198.1"/>
    <property type="molecule type" value="Genomic_DNA"/>
</dbReference>
<organism evidence="5 6">
    <name type="scientific">Melghirimyces thermohalophilus</name>
    <dbReference type="NCBI Taxonomy" id="1236220"/>
    <lineage>
        <taxon>Bacteria</taxon>
        <taxon>Bacillati</taxon>
        <taxon>Bacillota</taxon>
        <taxon>Bacilli</taxon>
        <taxon>Bacillales</taxon>
        <taxon>Thermoactinomycetaceae</taxon>
        <taxon>Melghirimyces</taxon>
    </lineage>
</organism>
<keyword evidence="3 4" id="KW-0418">Kinase</keyword>
<dbReference type="InterPro" id="IPR004381">
    <property type="entry name" value="Glycerate_kinase"/>
</dbReference>
<evidence type="ECO:0000256" key="3">
    <source>
        <dbReference type="ARBA" id="ARBA00022777"/>
    </source>
</evidence>
<dbReference type="PANTHER" id="PTHR21599:SF0">
    <property type="entry name" value="GLYCERATE KINASE"/>
    <property type="match status" value="1"/>
</dbReference>
<evidence type="ECO:0000313" key="6">
    <source>
        <dbReference type="Proteomes" id="UP000199387"/>
    </source>
</evidence>
<dbReference type="AlphaFoldDB" id="A0A1G6NTU6"/>
<evidence type="ECO:0000256" key="1">
    <source>
        <dbReference type="ARBA" id="ARBA00006284"/>
    </source>
</evidence>
<dbReference type="InterPro" id="IPR036129">
    <property type="entry name" value="Glycerate_kinase_sf"/>
</dbReference>
<dbReference type="InterPro" id="IPR018197">
    <property type="entry name" value="Glycerate_kinase_RE-like"/>
</dbReference>
<evidence type="ECO:0000313" key="5">
    <source>
        <dbReference type="EMBL" id="SDC71198.1"/>
    </source>
</evidence>
<dbReference type="GO" id="GO:0008887">
    <property type="term" value="F:glycerate kinase activity"/>
    <property type="evidence" value="ECO:0007669"/>
    <property type="project" value="UniProtKB-UniRule"/>
</dbReference>
<dbReference type="Gene3D" id="3.90.1510.10">
    <property type="entry name" value="Glycerate kinase, domain 2"/>
    <property type="match status" value="1"/>
</dbReference>
<comment type="similarity">
    <text evidence="1 4">Belongs to the glycerate kinase type-1 family.</text>
</comment>
<gene>
    <name evidence="5" type="ORF">SAMN04488112_11433</name>
</gene>
<dbReference type="PANTHER" id="PTHR21599">
    <property type="entry name" value="GLYCERATE KINASE"/>
    <property type="match status" value="1"/>
</dbReference>
<dbReference type="NCBIfam" id="TIGR00045">
    <property type="entry name" value="glycerate kinase"/>
    <property type="match status" value="1"/>
</dbReference>
<keyword evidence="2 4" id="KW-0808">Transferase</keyword>
<proteinExistence type="inferred from homology"/>
<dbReference type="OrthoDB" id="9774290at2"/>
<dbReference type="RefSeq" id="WP_091570935.1">
    <property type="nucleotide sequence ID" value="NZ_FMZA01000014.1"/>
</dbReference>
<dbReference type="SUPFAM" id="SSF110738">
    <property type="entry name" value="Glycerate kinase I"/>
    <property type="match status" value="1"/>
</dbReference>
<dbReference type="PIRSF" id="PIRSF006078">
    <property type="entry name" value="GlxK"/>
    <property type="match status" value="1"/>
</dbReference>
<reference evidence="5 6" key="1">
    <citation type="submission" date="2016-10" db="EMBL/GenBank/DDBJ databases">
        <authorList>
            <person name="de Groot N.N."/>
        </authorList>
    </citation>
    <scope>NUCLEOTIDE SEQUENCE [LARGE SCALE GENOMIC DNA]</scope>
    <source>
        <strain evidence="5 6">DSM 45514</strain>
    </source>
</reference>
<dbReference type="Pfam" id="PF02595">
    <property type="entry name" value="Gly_kinase"/>
    <property type="match status" value="1"/>
</dbReference>
<dbReference type="InterPro" id="IPR018193">
    <property type="entry name" value="Glyc_kinase_flavodox-like_fold"/>
</dbReference>
<name>A0A1G6NTU6_9BACL</name>
<evidence type="ECO:0000256" key="4">
    <source>
        <dbReference type="PIRNR" id="PIRNR006078"/>
    </source>
</evidence>
<dbReference type="Gene3D" id="3.40.50.10350">
    <property type="entry name" value="Glycerate kinase, domain 1"/>
    <property type="match status" value="1"/>
</dbReference>
<dbReference type="GO" id="GO:0031388">
    <property type="term" value="P:organic acid phosphorylation"/>
    <property type="evidence" value="ECO:0007669"/>
    <property type="project" value="UniProtKB-UniRule"/>
</dbReference>
<protein>
    <submittedName>
        <fullName evidence="5">Glycerate kinase</fullName>
    </submittedName>
</protein>
<evidence type="ECO:0000256" key="2">
    <source>
        <dbReference type="ARBA" id="ARBA00022679"/>
    </source>
</evidence>
<keyword evidence="6" id="KW-1185">Reference proteome</keyword>